<name>A0ABS7SLR5_9BURK</name>
<gene>
    <name evidence="3" type="ORF">I4X03_007580</name>
</gene>
<protein>
    <submittedName>
        <fullName evidence="3">Transcriptional regulator KorA</fullName>
    </submittedName>
</protein>
<dbReference type="Gene3D" id="1.10.10.2690">
    <property type="match status" value="1"/>
</dbReference>
<dbReference type="EMBL" id="JAFBIL020000003">
    <property type="protein sequence ID" value="MBZ2207118.1"/>
    <property type="molecule type" value="Genomic_DNA"/>
</dbReference>
<accession>A0ABS7SLR5</accession>
<evidence type="ECO:0000313" key="3">
    <source>
        <dbReference type="EMBL" id="MBZ2207118.1"/>
    </source>
</evidence>
<keyword evidence="4" id="KW-1185">Reference proteome</keyword>
<organism evidence="3 4">
    <name type="scientific">Massilia soli</name>
    <dbReference type="NCBI Taxonomy" id="2792854"/>
    <lineage>
        <taxon>Bacteria</taxon>
        <taxon>Pseudomonadati</taxon>
        <taxon>Pseudomonadota</taxon>
        <taxon>Betaproteobacteria</taxon>
        <taxon>Burkholderiales</taxon>
        <taxon>Oxalobacteraceae</taxon>
        <taxon>Telluria group</taxon>
        <taxon>Massilia</taxon>
    </lineage>
</organism>
<sequence length="65" mass="6828">MTPAQFDVVAELLRSRDPARTAARLVLIDGATTSAAAERCGISSQSVSNAIARFKAADEKISSAY</sequence>
<keyword evidence="1" id="KW-0805">Transcription regulation</keyword>
<dbReference type="Proteomes" id="UP000809349">
    <property type="component" value="Unassembled WGS sequence"/>
</dbReference>
<dbReference type="RefSeq" id="WP_223467622.1">
    <property type="nucleotide sequence ID" value="NZ_JAFBIL020000003.1"/>
</dbReference>
<evidence type="ECO:0000256" key="1">
    <source>
        <dbReference type="ARBA" id="ARBA00023015"/>
    </source>
</evidence>
<evidence type="ECO:0000313" key="4">
    <source>
        <dbReference type="Proteomes" id="UP000809349"/>
    </source>
</evidence>
<dbReference type="InterPro" id="IPR053721">
    <property type="entry name" value="Fimbrial_Adhesin_Reg"/>
</dbReference>
<keyword evidence="2" id="KW-0804">Transcription</keyword>
<proteinExistence type="predicted"/>
<comment type="caution">
    <text evidence="3">The sequence shown here is derived from an EMBL/GenBank/DDBJ whole genome shotgun (WGS) entry which is preliminary data.</text>
</comment>
<dbReference type="Pfam" id="PF13384">
    <property type="entry name" value="HTH_23"/>
    <property type="match status" value="1"/>
</dbReference>
<evidence type="ECO:0000256" key="2">
    <source>
        <dbReference type="ARBA" id="ARBA00023163"/>
    </source>
</evidence>
<reference evidence="3 4" key="1">
    <citation type="submission" date="2021-08" db="EMBL/GenBank/DDBJ databases">
        <title>Massilia sp. R798.</title>
        <authorList>
            <person name="Baek J.H."/>
            <person name="Jung H.S."/>
            <person name="Kim K.R."/>
            <person name="Jeon C.O."/>
        </authorList>
    </citation>
    <scope>NUCLEOTIDE SEQUENCE [LARGE SCALE GENOMIC DNA]</scope>
    <source>
        <strain evidence="3 4">R798</strain>
    </source>
</reference>